<evidence type="ECO:0000256" key="1">
    <source>
        <dbReference type="ARBA" id="ARBA00007769"/>
    </source>
</evidence>
<evidence type="ECO:0000256" key="10">
    <source>
        <dbReference type="ARBA" id="ARBA00023554"/>
    </source>
</evidence>
<evidence type="ECO:0000256" key="11">
    <source>
        <dbReference type="RuleBase" id="RU004446"/>
    </source>
</evidence>
<keyword evidence="4 11" id="KW-0816">Tricarboxylic acid cycle</keyword>
<reference evidence="13 14" key="1">
    <citation type="submission" date="2023-08" db="EMBL/GenBank/DDBJ databases">
        <title>Oxalobacteraceae gen .nov., isolated from river sludge outside the plant.</title>
        <authorList>
            <person name="Zhao S.Y."/>
        </authorList>
    </citation>
    <scope>NUCLEOTIDE SEQUENCE [LARGE SCALE GENOMIC DNA]</scope>
    <source>
        <strain evidence="13 14">R-40</strain>
    </source>
</reference>
<keyword evidence="5 11" id="KW-0479">Metal-binding</keyword>
<dbReference type="PANTHER" id="PTHR43504">
    <property type="entry name" value="ISOCITRATE DEHYDROGENASE [NADP]"/>
    <property type="match status" value="1"/>
</dbReference>
<organism evidence="13 14">
    <name type="scientific">Keguizhuia sedimenti</name>
    <dbReference type="NCBI Taxonomy" id="3064264"/>
    <lineage>
        <taxon>Bacteria</taxon>
        <taxon>Pseudomonadati</taxon>
        <taxon>Pseudomonadota</taxon>
        <taxon>Betaproteobacteria</taxon>
        <taxon>Burkholderiales</taxon>
        <taxon>Oxalobacteraceae</taxon>
        <taxon>Keguizhuia</taxon>
    </lineage>
</organism>
<sequence length="417" mass="45838">MYQHIKIPAEGRKITVNSDFSLNVPDNPVIPFIEGDGTGVDITPVMIKVVDAAVAKAYGGKRKISWMEIYAGEKSTRLYGQDTWLPAETLEAVKEYVVSIKGPLTTPVSGGIRSLNVALRQQLDLYVCLRPVRYFDGVPSPLREPEKTNMVIFRENSEDIYAGVEWQEGSAEAKKVMDFLIKEMGVKKIRFPASSSIGIKPVSKEGTERLVRKAIQYAIDNDKPSVTLVHKGNIMKFTEGGFRDWGYHLAQKEFGATPIDDGPWCKLKNPHNSKEIIIKDSIADAFLQQILLRPNEYSVIATLNLNGDYISDALAAQVGGIGIAPGANMSDSIAMFEATHGTAPKYAGKNYVNPGSMILSAEMMLRHMGWTEAADLIIASMGKSILSKQVTYDFARLMEGATQVSCSGFGEVMIKNM</sequence>
<comment type="subunit">
    <text evidence="2">Homodimer.</text>
</comment>
<evidence type="ECO:0000256" key="5">
    <source>
        <dbReference type="ARBA" id="ARBA00022723"/>
    </source>
</evidence>
<evidence type="ECO:0000313" key="14">
    <source>
        <dbReference type="Proteomes" id="UP001225596"/>
    </source>
</evidence>
<evidence type="ECO:0000313" key="13">
    <source>
        <dbReference type="EMBL" id="MDQ9169811.1"/>
    </source>
</evidence>
<comment type="caution">
    <text evidence="13">The sequence shown here is derived from an EMBL/GenBank/DDBJ whole genome shotgun (WGS) entry which is preliminary data.</text>
</comment>
<evidence type="ECO:0000256" key="2">
    <source>
        <dbReference type="ARBA" id="ARBA00011738"/>
    </source>
</evidence>
<keyword evidence="9 11" id="KW-0464">Manganese</keyword>
<name>A0ABU1BLE5_9BURK</name>
<dbReference type="EC" id="1.1.1.42" evidence="11"/>
<keyword evidence="6" id="KW-0460">Magnesium</keyword>
<proteinExistence type="inferred from homology"/>
<gene>
    <name evidence="13" type="primary">icd</name>
    <name evidence="13" type="ORF">Q8A64_05230</name>
</gene>
<dbReference type="PANTHER" id="PTHR43504:SF1">
    <property type="entry name" value="ISOCITRATE DEHYDROGENASE [NADP]"/>
    <property type="match status" value="1"/>
</dbReference>
<keyword evidence="3 11" id="KW-0329">Glyoxylate bypass</keyword>
<evidence type="ECO:0000256" key="6">
    <source>
        <dbReference type="ARBA" id="ARBA00022842"/>
    </source>
</evidence>
<evidence type="ECO:0000259" key="12">
    <source>
        <dbReference type="SMART" id="SM01329"/>
    </source>
</evidence>
<dbReference type="NCBIfam" id="TIGR00183">
    <property type="entry name" value="prok_nadp_idh"/>
    <property type="match status" value="1"/>
</dbReference>
<evidence type="ECO:0000256" key="4">
    <source>
        <dbReference type="ARBA" id="ARBA00022532"/>
    </source>
</evidence>
<comment type="cofactor">
    <cofactor evidence="11">
        <name>Mg(2+)</name>
        <dbReference type="ChEBI" id="CHEBI:18420"/>
    </cofactor>
    <cofactor evidence="11">
        <name>Mn(2+)</name>
        <dbReference type="ChEBI" id="CHEBI:29035"/>
    </cofactor>
</comment>
<dbReference type="InterPro" id="IPR019818">
    <property type="entry name" value="IsoCit/isopropylmalate_DH_CS"/>
</dbReference>
<dbReference type="EMBL" id="JAUYVH010000002">
    <property type="protein sequence ID" value="MDQ9169811.1"/>
    <property type="molecule type" value="Genomic_DNA"/>
</dbReference>
<dbReference type="SMART" id="SM01329">
    <property type="entry name" value="Iso_dh"/>
    <property type="match status" value="1"/>
</dbReference>
<comment type="catalytic activity">
    <reaction evidence="10">
        <text>D-threo-isocitrate + NADP(+) = 2-oxoglutarate + CO2 + NADPH</text>
        <dbReference type="Rhea" id="RHEA:19629"/>
        <dbReference type="ChEBI" id="CHEBI:15562"/>
        <dbReference type="ChEBI" id="CHEBI:16526"/>
        <dbReference type="ChEBI" id="CHEBI:16810"/>
        <dbReference type="ChEBI" id="CHEBI:57783"/>
        <dbReference type="ChEBI" id="CHEBI:58349"/>
        <dbReference type="EC" id="1.1.1.42"/>
    </reaction>
</comment>
<keyword evidence="14" id="KW-1185">Reference proteome</keyword>
<evidence type="ECO:0000256" key="7">
    <source>
        <dbReference type="ARBA" id="ARBA00022857"/>
    </source>
</evidence>
<dbReference type="Gene3D" id="3.40.718.10">
    <property type="entry name" value="Isopropylmalate Dehydrogenase"/>
    <property type="match status" value="1"/>
</dbReference>
<keyword evidence="7 11" id="KW-0521">NADP</keyword>
<feature type="domain" description="Isopropylmalate dehydrogenase-like" evidence="12">
    <location>
        <begin position="29"/>
        <end position="413"/>
    </location>
</feature>
<dbReference type="SUPFAM" id="SSF53659">
    <property type="entry name" value="Isocitrate/Isopropylmalate dehydrogenase-like"/>
    <property type="match status" value="1"/>
</dbReference>
<comment type="similarity">
    <text evidence="1">Belongs to the isocitrate and isopropylmalate dehydrogenases family.</text>
</comment>
<accession>A0ABU1BLE5</accession>
<keyword evidence="8" id="KW-0560">Oxidoreductase</keyword>
<evidence type="ECO:0000256" key="3">
    <source>
        <dbReference type="ARBA" id="ARBA00022435"/>
    </source>
</evidence>
<protein>
    <recommendedName>
        <fullName evidence="11">Isocitrate dehydrogenase [NADP]</fullName>
        <ecNumber evidence="11">1.1.1.42</ecNumber>
    </recommendedName>
</protein>
<dbReference type="InterPro" id="IPR004439">
    <property type="entry name" value="Isocitrate_DH_NADP_dimer_prok"/>
</dbReference>
<dbReference type="NCBIfam" id="NF005425">
    <property type="entry name" value="PRK07006.1"/>
    <property type="match status" value="1"/>
</dbReference>
<dbReference type="RefSeq" id="WP_338435742.1">
    <property type="nucleotide sequence ID" value="NZ_JAUYVH010000002.1"/>
</dbReference>
<dbReference type="Proteomes" id="UP001225596">
    <property type="component" value="Unassembled WGS sequence"/>
</dbReference>
<dbReference type="Pfam" id="PF00180">
    <property type="entry name" value="Iso_dh"/>
    <property type="match status" value="1"/>
</dbReference>
<dbReference type="InterPro" id="IPR024084">
    <property type="entry name" value="IsoPropMal-DH-like_dom"/>
</dbReference>
<dbReference type="PROSITE" id="PS00470">
    <property type="entry name" value="IDH_IMDH"/>
    <property type="match status" value="1"/>
</dbReference>
<evidence type="ECO:0000256" key="9">
    <source>
        <dbReference type="ARBA" id="ARBA00023211"/>
    </source>
</evidence>
<evidence type="ECO:0000256" key="8">
    <source>
        <dbReference type="ARBA" id="ARBA00023002"/>
    </source>
</evidence>